<evidence type="ECO:0000313" key="10">
    <source>
        <dbReference type="EMBL" id="GIK05373.1"/>
    </source>
</evidence>
<dbReference type="Pfam" id="PF01040">
    <property type="entry name" value="UbiA"/>
    <property type="match status" value="1"/>
</dbReference>
<feature type="transmembrane region" description="Helical" evidence="9">
    <location>
        <begin position="190"/>
        <end position="209"/>
    </location>
</feature>
<name>A0A9P3C358_ASPVI</name>
<dbReference type="GeneID" id="66937464"/>
<comment type="similarity">
    <text evidence="4">Belongs to the UbiA prenyltransferase family.</text>
</comment>
<dbReference type="OrthoDB" id="18170at2759"/>
<evidence type="ECO:0000256" key="9">
    <source>
        <dbReference type="SAM" id="Phobius"/>
    </source>
</evidence>
<reference evidence="10 11" key="1">
    <citation type="submission" date="2021-02" db="EMBL/GenBank/DDBJ databases">
        <title>Pan-genome distribution and transcriptional activeness of fungal secondary metabolism genes in Aspergillus section Fumigati.</title>
        <authorList>
            <person name="Takahashi H."/>
            <person name="Umemura M."/>
            <person name="Ninomiya A."/>
            <person name="Kusuya Y."/>
            <person name="Urayama S."/>
            <person name="Shimizu M."/>
            <person name="Watanabe A."/>
            <person name="Kamei K."/>
            <person name="Yaguchi T."/>
            <person name="Hagiwara D."/>
        </authorList>
    </citation>
    <scope>NUCLEOTIDE SEQUENCE [LARGE SCALE GENOMIC DNA]</scope>
    <source>
        <strain evidence="10 11">IFM 47045</strain>
    </source>
</reference>
<evidence type="ECO:0000256" key="7">
    <source>
        <dbReference type="ARBA" id="ARBA00022989"/>
    </source>
</evidence>
<keyword evidence="6 9" id="KW-0812">Transmembrane</keyword>
<feature type="transmembrane region" description="Helical" evidence="9">
    <location>
        <begin position="230"/>
        <end position="251"/>
    </location>
</feature>
<dbReference type="CDD" id="cd13959">
    <property type="entry name" value="PT_UbiA_COQ2"/>
    <property type="match status" value="1"/>
</dbReference>
<feature type="transmembrane region" description="Helical" evidence="9">
    <location>
        <begin position="128"/>
        <end position="147"/>
    </location>
</feature>
<evidence type="ECO:0000313" key="11">
    <source>
        <dbReference type="Proteomes" id="UP000710440"/>
    </source>
</evidence>
<dbReference type="InterPro" id="IPR000537">
    <property type="entry name" value="UbiA_prenyltransferase"/>
</dbReference>
<evidence type="ECO:0000256" key="4">
    <source>
        <dbReference type="ARBA" id="ARBA00005985"/>
    </source>
</evidence>
<keyword evidence="7 9" id="KW-1133">Transmembrane helix</keyword>
<feature type="transmembrane region" description="Helical" evidence="9">
    <location>
        <begin position="257"/>
        <end position="277"/>
    </location>
</feature>
<dbReference type="FunFam" id="1.10.357.140:FF:000008">
    <property type="entry name" value="4-hydroxybenzoate octaprenyltransferase"/>
    <property type="match status" value="1"/>
</dbReference>
<dbReference type="AlphaFoldDB" id="A0A9P3C358"/>
<comment type="cofactor">
    <cofactor evidence="1">
        <name>Mg(2+)</name>
        <dbReference type="ChEBI" id="CHEBI:18420"/>
    </cofactor>
</comment>
<feature type="transmembrane region" description="Helical" evidence="9">
    <location>
        <begin position="289"/>
        <end position="311"/>
    </location>
</feature>
<keyword evidence="11" id="KW-1185">Reference proteome</keyword>
<dbReference type="FunFam" id="1.20.120.1780:FF:000001">
    <property type="entry name" value="4-hydroxybenzoate octaprenyltransferase"/>
    <property type="match status" value="1"/>
</dbReference>
<dbReference type="Proteomes" id="UP000710440">
    <property type="component" value="Unassembled WGS sequence"/>
</dbReference>
<organism evidence="10 11">
    <name type="scientific">Aspergillus viridinutans</name>
    <dbReference type="NCBI Taxonomy" id="75553"/>
    <lineage>
        <taxon>Eukaryota</taxon>
        <taxon>Fungi</taxon>
        <taxon>Dikarya</taxon>
        <taxon>Ascomycota</taxon>
        <taxon>Pezizomycotina</taxon>
        <taxon>Eurotiomycetes</taxon>
        <taxon>Eurotiomycetidae</taxon>
        <taxon>Eurotiales</taxon>
        <taxon>Aspergillaceae</taxon>
        <taxon>Aspergillus</taxon>
        <taxon>Aspergillus subgen. Fumigati</taxon>
    </lineage>
</organism>
<evidence type="ECO:0000256" key="1">
    <source>
        <dbReference type="ARBA" id="ARBA00001946"/>
    </source>
</evidence>
<evidence type="ECO:0000256" key="5">
    <source>
        <dbReference type="ARBA" id="ARBA00022679"/>
    </source>
</evidence>
<dbReference type="InterPro" id="IPR039653">
    <property type="entry name" value="Prenyltransferase"/>
</dbReference>
<sequence length="312" mass="34009">MSPKASASTILSYLPSSWVPYAQLIRLDKPIGFAIVYLPYLIGIIYAAGIAPDALPVSELLDRARIFLTGSILLRSAGCTWDDIVDQDLDRKVERSRGRPIPRGAVSTTKAFLFALALSAMGVYNLRLLPIECSFDAAVIVALSLIYPYLKRVTNYPQVVLGLTIAFAIIMATHSLGVDPWAYPTHISTLSLYLSIVLLMMLYDIIYARQDTTDDVRAGVKSMAVRFRHSIRLLASLMALAITVFLSIVGIGSSMGLVYFVPAVGGTGCSLFAMVLLMDLDNPDSYHRYVGGAYMVTSLCILGGMAGEYAWK</sequence>
<evidence type="ECO:0000256" key="2">
    <source>
        <dbReference type="ARBA" id="ARBA00004141"/>
    </source>
</evidence>
<comment type="subcellular location">
    <subcellularLocation>
        <location evidence="2">Membrane</location>
        <topology evidence="2">Multi-pass membrane protein</topology>
    </subcellularLocation>
</comment>
<proteinExistence type="inferred from homology"/>
<evidence type="ECO:0000256" key="3">
    <source>
        <dbReference type="ARBA" id="ARBA00004721"/>
    </source>
</evidence>
<dbReference type="GO" id="GO:0008412">
    <property type="term" value="F:4-hydroxybenzoate polyprenyltransferase activity"/>
    <property type="evidence" value="ECO:0007669"/>
    <property type="project" value="TreeGrafter"/>
</dbReference>
<evidence type="ECO:0000256" key="8">
    <source>
        <dbReference type="ARBA" id="ARBA00023136"/>
    </source>
</evidence>
<keyword evidence="8 9" id="KW-0472">Membrane</keyword>
<dbReference type="GO" id="GO:0006744">
    <property type="term" value="P:ubiquinone biosynthetic process"/>
    <property type="evidence" value="ECO:0007669"/>
    <property type="project" value="TreeGrafter"/>
</dbReference>
<evidence type="ECO:0000256" key="6">
    <source>
        <dbReference type="ARBA" id="ARBA00022692"/>
    </source>
</evidence>
<dbReference type="EMBL" id="BOPL01000008">
    <property type="protein sequence ID" value="GIK05373.1"/>
    <property type="molecule type" value="Genomic_DNA"/>
</dbReference>
<dbReference type="InterPro" id="IPR044878">
    <property type="entry name" value="UbiA_sf"/>
</dbReference>
<dbReference type="Gene3D" id="1.10.357.140">
    <property type="entry name" value="UbiA prenyltransferase"/>
    <property type="match status" value="1"/>
</dbReference>
<dbReference type="PANTHER" id="PTHR11048">
    <property type="entry name" value="PRENYLTRANSFERASES"/>
    <property type="match status" value="1"/>
</dbReference>
<accession>A0A9P3C358</accession>
<dbReference type="GO" id="GO:0005743">
    <property type="term" value="C:mitochondrial inner membrane"/>
    <property type="evidence" value="ECO:0007669"/>
    <property type="project" value="TreeGrafter"/>
</dbReference>
<dbReference type="PANTHER" id="PTHR11048:SF39">
    <property type="entry name" value="POLYPRENYL TRANSFERASE AUSN"/>
    <property type="match status" value="1"/>
</dbReference>
<feature type="transmembrane region" description="Helical" evidence="9">
    <location>
        <begin position="31"/>
        <end position="55"/>
    </location>
</feature>
<keyword evidence="5" id="KW-0808">Transferase</keyword>
<protein>
    <submittedName>
        <fullName evidence="10">Uncharacterized protein</fullName>
    </submittedName>
</protein>
<dbReference type="Gene3D" id="1.20.120.1780">
    <property type="entry name" value="UbiA prenyltransferase"/>
    <property type="match status" value="1"/>
</dbReference>
<comment type="pathway">
    <text evidence="3">Secondary metabolite biosynthesis; terpenoid biosynthesis.</text>
</comment>
<feature type="transmembrane region" description="Helical" evidence="9">
    <location>
        <begin position="159"/>
        <end position="178"/>
    </location>
</feature>
<comment type="caution">
    <text evidence="10">The sequence shown here is derived from an EMBL/GenBank/DDBJ whole genome shotgun (WGS) entry which is preliminary data.</text>
</comment>
<dbReference type="RefSeq" id="XP_043128559.1">
    <property type="nucleotide sequence ID" value="XM_043272624.1"/>
</dbReference>
<gene>
    <name evidence="10" type="ORF">Aspvir_009482</name>
</gene>